<dbReference type="Proteomes" id="UP000321523">
    <property type="component" value="Unassembled WGS sequence"/>
</dbReference>
<dbReference type="AlphaFoldDB" id="A0A512E2A5"/>
<dbReference type="InterPro" id="IPR017467">
    <property type="entry name" value="CHP03016_PEP-CTERM"/>
</dbReference>
<dbReference type="NCBIfam" id="TIGR03016">
    <property type="entry name" value="pepcterm_hypo_1"/>
    <property type="match status" value="1"/>
</dbReference>
<keyword evidence="1" id="KW-0732">Signal</keyword>
<evidence type="ECO:0000313" key="3">
    <source>
        <dbReference type="Proteomes" id="UP000321523"/>
    </source>
</evidence>
<dbReference type="EMBL" id="BJYZ01000052">
    <property type="protein sequence ID" value="GEO42855.1"/>
    <property type="molecule type" value="Genomic_DNA"/>
</dbReference>
<dbReference type="RefSeq" id="WP_084721434.1">
    <property type="nucleotide sequence ID" value="NZ_BJYZ01000052.1"/>
</dbReference>
<sequence>MRRVRPRRRAVLPVAALLAFAETVVPATTPASAQNIRVERNAGLDVTLTDNLNLEPDDRADSALILSPFVGFNARGAGDRVDFAFNYRLTMDTILSKDSEVNIRNDFIGFGSAELIDDMLFVDVTGSASQPLIDAGGRTSTSSSVGRSSRTQVAAGSISPYLLNNFGNVAESELRYRYSYTFVGNDQIGDSTTNFGSARLSTGRIFTAIKLDAIAESEITDSESPTGDIDRTTFRLNGQYPIMRQFSLLGSVGYETIDTNSLNDDPDGALWYAGFYTRPGPKTELRLTYGERYGEPDINGSLTYRITPRLTFQSSYTHVLETTQRQFSGFLLTVDDTGQLVDPITGLPVDITDPGFGLRTEAYTANRFQASLVGNYERNTVTLAGSHEEREYDIRPGERYISARVGWTRQLSPYTNLFAGVGWRRTDIDGDATTPATGTVFGTTAPESDTYSGRVALTQTLAKDVFGNISFGHTTRVADQASDEYTENSLTFGVRIVF</sequence>
<reference evidence="2 3" key="1">
    <citation type="submission" date="2019-07" db="EMBL/GenBank/DDBJ databases">
        <title>Whole genome shotgun sequence of Skermanella aerolata NBRC 106429.</title>
        <authorList>
            <person name="Hosoyama A."/>
            <person name="Uohara A."/>
            <person name="Ohji S."/>
            <person name="Ichikawa N."/>
        </authorList>
    </citation>
    <scope>NUCLEOTIDE SEQUENCE [LARGE SCALE GENOMIC DNA]</scope>
    <source>
        <strain evidence="2 3">NBRC 106429</strain>
    </source>
</reference>
<name>A0A512E2A5_9PROT</name>
<proteinExistence type="predicted"/>
<dbReference type="OrthoDB" id="8479313at2"/>
<evidence type="ECO:0000313" key="2">
    <source>
        <dbReference type="EMBL" id="GEO42855.1"/>
    </source>
</evidence>
<organism evidence="2 3">
    <name type="scientific">Skermanella aerolata</name>
    <dbReference type="NCBI Taxonomy" id="393310"/>
    <lineage>
        <taxon>Bacteria</taxon>
        <taxon>Pseudomonadati</taxon>
        <taxon>Pseudomonadota</taxon>
        <taxon>Alphaproteobacteria</taxon>
        <taxon>Rhodospirillales</taxon>
        <taxon>Azospirillaceae</taxon>
        <taxon>Skermanella</taxon>
    </lineage>
</organism>
<dbReference type="SUPFAM" id="SSF56935">
    <property type="entry name" value="Porins"/>
    <property type="match status" value="1"/>
</dbReference>
<accession>A0A512E2A5</accession>
<evidence type="ECO:0000256" key="1">
    <source>
        <dbReference type="SAM" id="SignalP"/>
    </source>
</evidence>
<protein>
    <recommendedName>
        <fullName evidence="4">TIGR03016 family PEP-CTERM system-associated outer membrane protein</fullName>
    </recommendedName>
</protein>
<feature type="signal peptide" evidence="1">
    <location>
        <begin position="1"/>
        <end position="27"/>
    </location>
</feature>
<evidence type="ECO:0008006" key="4">
    <source>
        <dbReference type="Google" id="ProtNLM"/>
    </source>
</evidence>
<feature type="chain" id="PRO_5022153315" description="TIGR03016 family PEP-CTERM system-associated outer membrane protein" evidence="1">
    <location>
        <begin position="28"/>
        <end position="498"/>
    </location>
</feature>
<comment type="caution">
    <text evidence="2">The sequence shown here is derived from an EMBL/GenBank/DDBJ whole genome shotgun (WGS) entry which is preliminary data.</text>
</comment>
<keyword evidence="3" id="KW-1185">Reference proteome</keyword>
<gene>
    <name evidence="2" type="ORF">SAE02_70030</name>
</gene>